<evidence type="ECO:0000259" key="1">
    <source>
        <dbReference type="Pfam" id="PF16571"/>
    </source>
</evidence>
<evidence type="ECO:0000313" key="2">
    <source>
        <dbReference type="EMBL" id="TBN57175.1"/>
    </source>
</evidence>
<dbReference type="Proteomes" id="UP000294194">
    <property type="component" value="Unassembled WGS sequence"/>
</dbReference>
<gene>
    <name evidence="2" type="ORF">EYE40_07045</name>
</gene>
<feature type="domain" description="Elongation factor G-binding protein C-terminal treble-clef zinc-finger" evidence="1">
    <location>
        <begin position="8"/>
        <end position="160"/>
    </location>
</feature>
<dbReference type="EMBL" id="SISG01000001">
    <property type="protein sequence ID" value="TBN57175.1"/>
    <property type="molecule type" value="Genomic_DNA"/>
</dbReference>
<name>A0A4Q9GRH9_9MICO</name>
<reference evidence="3" key="1">
    <citation type="submission" date="2019-02" db="EMBL/GenBank/DDBJ databases">
        <title>Glaciihabitans arcticus sp. nov., a psychrotolerant bacterium isolated from polar soil.</title>
        <authorList>
            <person name="Dahal R.H."/>
        </authorList>
    </citation>
    <scope>NUCLEOTIDE SEQUENCE [LARGE SCALE GENOMIC DNA]</scope>
    <source>
        <strain evidence="3">RP-3-7</strain>
    </source>
</reference>
<keyword evidence="3" id="KW-1185">Reference proteome</keyword>
<comment type="caution">
    <text evidence="2">The sequence shown here is derived from an EMBL/GenBank/DDBJ whole genome shotgun (WGS) entry which is preliminary data.</text>
</comment>
<organism evidence="2 3">
    <name type="scientific">Glaciihabitans arcticus</name>
    <dbReference type="NCBI Taxonomy" id="2668039"/>
    <lineage>
        <taxon>Bacteria</taxon>
        <taxon>Bacillati</taxon>
        <taxon>Actinomycetota</taxon>
        <taxon>Actinomycetes</taxon>
        <taxon>Micrococcales</taxon>
        <taxon>Microbacteriaceae</taxon>
        <taxon>Glaciihabitans</taxon>
    </lineage>
</organism>
<dbReference type="Pfam" id="PF16571">
    <property type="entry name" value="FBP_C"/>
    <property type="match status" value="1"/>
</dbReference>
<evidence type="ECO:0000313" key="3">
    <source>
        <dbReference type="Proteomes" id="UP000294194"/>
    </source>
</evidence>
<dbReference type="RefSeq" id="WP_130981286.1">
    <property type="nucleotide sequence ID" value="NZ_SISG01000001.1"/>
</dbReference>
<sequence>MKPLSESQIRDSIVNATRGEIDRMPLPGLHEVMWDSREYLGWRDPQAPQRGYLVHWSGDLPVGIMLRASEIQLSPGITAMCALCRTTQPSDQVRMFSAAKAGASGRNGNSIGTYICDDLACSLIIRITPPAQPLQPDPATLVASRAAGLLERVSAFTADILKTA</sequence>
<accession>A0A4Q9GRH9</accession>
<dbReference type="InterPro" id="IPR032330">
    <property type="entry name" value="EF-G-binding_C"/>
</dbReference>
<dbReference type="AlphaFoldDB" id="A0A4Q9GRH9"/>
<proteinExistence type="predicted"/>
<protein>
    <submittedName>
        <fullName evidence="2">FBP domain-containing protein</fullName>
    </submittedName>
</protein>